<comment type="caution">
    <text evidence="1">The sequence shown here is derived from an EMBL/GenBank/DDBJ whole genome shotgun (WGS) entry which is preliminary data.</text>
</comment>
<dbReference type="AlphaFoldDB" id="X0QI17"/>
<accession>X0QI17</accession>
<dbReference type="eggNOG" id="COG3222">
    <property type="taxonomic scope" value="Bacteria"/>
</dbReference>
<gene>
    <name evidence="1" type="ORF">FC83_GL001784</name>
</gene>
<dbReference type="InterPro" id="IPR018641">
    <property type="entry name" value="Trfase_1_rSAM/seldom-assoc"/>
</dbReference>
<organism evidence="1 2">
    <name type="scientific">Agrilactobacillus composti DSM 18527 = JCM 14202</name>
    <dbReference type="NCBI Taxonomy" id="1423734"/>
    <lineage>
        <taxon>Bacteria</taxon>
        <taxon>Bacillati</taxon>
        <taxon>Bacillota</taxon>
        <taxon>Bacilli</taxon>
        <taxon>Lactobacillales</taxon>
        <taxon>Lactobacillaceae</taxon>
        <taxon>Agrilactobacillus</taxon>
    </lineage>
</organism>
<dbReference type="STRING" id="1423734.FC83_GL001784"/>
<evidence type="ECO:0000313" key="2">
    <source>
        <dbReference type="Proteomes" id="UP000051236"/>
    </source>
</evidence>
<dbReference type="SUPFAM" id="SSF53448">
    <property type="entry name" value="Nucleotide-diphospho-sugar transferases"/>
    <property type="match status" value="1"/>
</dbReference>
<dbReference type="OrthoDB" id="9810303at2"/>
<dbReference type="Gene3D" id="3.90.550.10">
    <property type="entry name" value="Spore Coat Polysaccharide Biosynthesis Protein SpsA, Chain A"/>
    <property type="match status" value="1"/>
</dbReference>
<protein>
    <recommendedName>
        <fullName evidence="3">Glycosyltransferase</fullName>
    </recommendedName>
</protein>
<keyword evidence="2" id="KW-1185">Reference proteome</keyword>
<dbReference type="PATRIC" id="fig|1423734.3.peg.1803"/>
<dbReference type="EMBL" id="AZGA01000088">
    <property type="protein sequence ID" value="KRM30648.1"/>
    <property type="molecule type" value="Genomic_DNA"/>
</dbReference>
<proteinExistence type="predicted"/>
<evidence type="ECO:0000313" key="1">
    <source>
        <dbReference type="EMBL" id="KRM30648.1"/>
    </source>
</evidence>
<evidence type="ECO:0008006" key="3">
    <source>
        <dbReference type="Google" id="ProtNLM"/>
    </source>
</evidence>
<name>X0QI17_9LACO</name>
<dbReference type="NCBIfam" id="TIGR04282">
    <property type="entry name" value="glyco_like_cofC"/>
    <property type="match status" value="1"/>
</dbReference>
<reference evidence="1 2" key="1">
    <citation type="journal article" date="2015" name="Genome Announc.">
        <title>Expanding the biotechnology potential of lactobacilli through comparative genomics of 213 strains and associated genera.</title>
        <authorList>
            <person name="Sun Z."/>
            <person name="Harris H.M."/>
            <person name="McCann A."/>
            <person name="Guo C."/>
            <person name="Argimon S."/>
            <person name="Zhang W."/>
            <person name="Yang X."/>
            <person name="Jeffery I.B."/>
            <person name="Cooney J.C."/>
            <person name="Kagawa T.F."/>
            <person name="Liu W."/>
            <person name="Song Y."/>
            <person name="Salvetti E."/>
            <person name="Wrobel A."/>
            <person name="Rasinkangas P."/>
            <person name="Parkhill J."/>
            <person name="Rea M.C."/>
            <person name="O'Sullivan O."/>
            <person name="Ritari J."/>
            <person name="Douillard F.P."/>
            <person name="Paul Ross R."/>
            <person name="Yang R."/>
            <person name="Briner A.E."/>
            <person name="Felis G.E."/>
            <person name="de Vos W.M."/>
            <person name="Barrangou R."/>
            <person name="Klaenhammer T.R."/>
            <person name="Caufield P.W."/>
            <person name="Cui Y."/>
            <person name="Zhang H."/>
            <person name="O'Toole P.W."/>
        </authorList>
    </citation>
    <scope>NUCLEOTIDE SEQUENCE [LARGE SCALE GENOMIC DNA]</scope>
    <source>
        <strain evidence="1 2">DSM 18527</strain>
    </source>
</reference>
<dbReference type="RefSeq" id="WP_035450586.1">
    <property type="nucleotide sequence ID" value="NZ_AZGA01000088.1"/>
</dbReference>
<dbReference type="Proteomes" id="UP000051236">
    <property type="component" value="Unassembled WGS sequence"/>
</dbReference>
<sequence>MTKQAYILFTRIPTPNKVKTRLQARLSGIEASQVQGDMLQDFFAKFRNFPVQQHIDVFVAYSDEQDPSIFLTTLPRTFKAMPQVGADMGQRMQNVFASVFALGYEAVVLTGSDIPGLEPALITTAFSKLQDVVIGPSPDGGYYLIGCRAGIDLAPMFTSPIAWGQDTVYETTMKLLQQVHIALLKPLQDVDYPKDLVALTPATMQQNRNLGAWLIKNRGKLG</sequence>
<dbReference type="InterPro" id="IPR029044">
    <property type="entry name" value="Nucleotide-diphossugar_trans"/>
</dbReference>
<dbReference type="PANTHER" id="PTHR36529">
    <property type="entry name" value="SLL1095 PROTEIN"/>
    <property type="match status" value="1"/>
</dbReference>
<dbReference type="Pfam" id="PF09837">
    <property type="entry name" value="DUF2064"/>
    <property type="match status" value="1"/>
</dbReference>
<dbReference type="PANTHER" id="PTHR36529:SF1">
    <property type="entry name" value="GLYCOSYLTRANSFERASE"/>
    <property type="match status" value="1"/>
</dbReference>